<evidence type="ECO:0000313" key="3">
    <source>
        <dbReference type="Proteomes" id="UP000297245"/>
    </source>
</evidence>
<evidence type="ECO:0000313" key="2">
    <source>
        <dbReference type="EMBL" id="THU78153.1"/>
    </source>
</evidence>
<sequence>MLWHTMDSLVPFLKLVPNFRIDVDGTYTFVGELNESSFADFDFYAGIVKRFVFYRGPHTKELKARFRNITDSDDVSSIVVTNSTYLKLLAFRPTPFPFLTEFHHCDCGPFLSLSAHTLSTASGRFVVGGNELEQHVSLSTSDDPFHWMTKAFVSGPLLEEASFFTDSGFTVYQYLFEIKRVSQFAVPGSVSALKRLKIDLLSQPLCVDHDDDDGNPNMGHVQGEGSGGGPEGRRGSGDGGRTGHYQYLFLVSHLENLQSFHLDIPLCKESVKSIIRGIHRLGDLKHLEDLHISMRCKGSKRRRRLWDSVPPYDNDDLLLPSPNTNIPARFQSLKYLYLGDEYPLIETLLSLRIFHDAPLESLHIAGTMKSEEQWRSIFCSIVRPPPLPTATTDPDSNSGERHAKNLESLKWSQTLAHLTFQAYASLHKCLSPGESLQTSPSSHRGGTANVSSFIFPLISPSSPLLQAPIQTIRIIGRFQSKLYITDKDVSMICDAWGSTLTDLELEVKPRKFRSFPEEEEKAQKMFTESSLKILRERCPELKRVTMPYPTRLSQLFLSRTLDDSNTSMPTTARANEELKLSSSFNALPSSTSPRSHKLEFIHFLMDQKVLINSCPVFVGYHLDAVFPYLKTLLISTLNSRRGKLEGTVSNKPWEKVMAAIRTCRKLKFTIMDT</sequence>
<gene>
    <name evidence="2" type="ORF">K435DRAFT_973652</name>
</gene>
<dbReference type="OrthoDB" id="3543113at2759"/>
<protein>
    <submittedName>
        <fullName evidence="2">Uncharacterized protein</fullName>
    </submittedName>
</protein>
<evidence type="ECO:0000256" key="1">
    <source>
        <dbReference type="SAM" id="MobiDB-lite"/>
    </source>
</evidence>
<dbReference type="EMBL" id="ML180252">
    <property type="protein sequence ID" value="THU78153.1"/>
    <property type="molecule type" value="Genomic_DNA"/>
</dbReference>
<name>A0A4S8KR82_DENBC</name>
<feature type="region of interest" description="Disordered" evidence="1">
    <location>
        <begin position="209"/>
        <end position="238"/>
    </location>
</feature>
<dbReference type="AlphaFoldDB" id="A0A4S8KR82"/>
<accession>A0A4S8KR82</accession>
<dbReference type="Proteomes" id="UP000297245">
    <property type="component" value="Unassembled WGS sequence"/>
</dbReference>
<reference evidence="2 3" key="1">
    <citation type="journal article" date="2019" name="Nat. Ecol. Evol.">
        <title>Megaphylogeny resolves global patterns of mushroom evolution.</title>
        <authorList>
            <person name="Varga T."/>
            <person name="Krizsan K."/>
            <person name="Foldi C."/>
            <person name="Dima B."/>
            <person name="Sanchez-Garcia M."/>
            <person name="Sanchez-Ramirez S."/>
            <person name="Szollosi G.J."/>
            <person name="Szarkandi J.G."/>
            <person name="Papp V."/>
            <person name="Albert L."/>
            <person name="Andreopoulos W."/>
            <person name="Angelini C."/>
            <person name="Antonin V."/>
            <person name="Barry K.W."/>
            <person name="Bougher N.L."/>
            <person name="Buchanan P."/>
            <person name="Buyck B."/>
            <person name="Bense V."/>
            <person name="Catcheside P."/>
            <person name="Chovatia M."/>
            <person name="Cooper J."/>
            <person name="Damon W."/>
            <person name="Desjardin D."/>
            <person name="Finy P."/>
            <person name="Geml J."/>
            <person name="Haridas S."/>
            <person name="Hughes K."/>
            <person name="Justo A."/>
            <person name="Karasinski D."/>
            <person name="Kautmanova I."/>
            <person name="Kiss B."/>
            <person name="Kocsube S."/>
            <person name="Kotiranta H."/>
            <person name="LaButti K.M."/>
            <person name="Lechner B.E."/>
            <person name="Liimatainen K."/>
            <person name="Lipzen A."/>
            <person name="Lukacs Z."/>
            <person name="Mihaltcheva S."/>
            <person name="Morgado L.N."/>
            <person name="Niskanen T."/>
            <person name="Noordeloos M.E."/>
            <person name="Ohm R.A."/>
            <person name="Ortiz-Santana B."/>
            <person name="Ovrebo C."/>
            <person name="Racz N."/>
            <person name="Riley R."/>
            <person name="Savchenko A."/>
            <person name="Shiryaev A."/>
            <person name="Soop K."/>
            <person name="Spirin V."/>
            <person name="Szebenyi C."/>
            <person name="Tomsovsky M."/>
            <person name="Tulloss R.E."/>
            <person name="Uehling J."/>
            <person name="Grigoriev I.V."/>
            <person name="Vagvolgyi C."/>
            <person name="Papp T."/>
            <person name="Martin F.M."/>
            <person name="Miettinen O."/>
            <person name="Hibbett D.S."/>
            <person name="Nagy L.G."/>
        </authorList>
    </citation>
    <scope>NUCLEOTIDE SEQUENCE [LARGE SCALE GENOMIC DNA]</scope>
    <source>
        <strain evidence="2 3">CBS 962.96</strain>
    </source>
</reference>
<organism evidence="2 3">
    <name type="scientific">Dendrothele bispora (strain CBS 962.96)</name>
    <dbReference type="NCBI Taxonomy" id="1314807"/>
    <lineage>
        <taxon>Eukaryota</taxon>
        <taxon>Fungi</taxon>
        <taxon>Dikarya</taxon>
        <taxon>Basidiomycota</taxon>
        <taxon>Agaricomycotina</taxon>
        <taxon>Agaricomycetes</taxon>
        <taxon>Agaricomycetidae</taxon>
        <taxon>Agaricales</taxon>
        <taxon>Agaricales incertae sedis</taxon>
        <taxon>Dendrothele</taxon>
    </lineage>
</organism>
<keyword evidence="3" id="KW-1185">Reference proteome</keyword>
<proteinExistence type="predicted"/>